<feature type="non-terminal residue" evidence="2">
    <location>
        <position position="462"/>
    </location>
</feature>
<dbReference type="Pfam" id="PF06985">
    <property type="entry name" value="HET"/>
    <property type="match status" value="1"/>
</dbReference>
<proteinExistence type="predicted"/>
<dbReference type="STRING" id="767770.A0A1L9MRI8"/>
<dbReference type="AlphaFoldDB" id="A0A1L9MRI8"/>
<organism evidence="2 3">
    <name type="scientific">Aspergillus tubingensis (strain CBS 134.48)</name>
    <dbReference type="NCBI Taxonomy" id="767770"/>
    <lineage>
        <taxon>Eukaryota</taxon>
        <taxon>Fungi</taxon>
        <taxon>Dikarya</taxon>
        <taxon>Ascomycota</taxon>
        <taxon>Pezizomycotina</taxon>
        <taxon>Eurotiomycetes</taxon>
        <taxon>Eurotiomycetidae</taxon>
        <taxon>Eurotiales</taxon>
        <taxon>Aspergillaceae</taxon>
        <taxon>Aspergillus</taxon>
        <taxon>Aspergillus subgen. Circumdati</taxon>
    </lineage>
</organism>
<dbReference type="PANTHER" id="PTHR24148:SF78">
    <property type="entry name" value="HETEROKARYON INCOMPATIBILITY DOMAIN-CONTAINING PROTEIN"/>
    <property type="match status" value="1"/>
</dbReference>
<feature type="domain" description="Heterokaryon incompatibility" evidence="1">
    <location>
        <begin position="49"/>
        <end position="188"/>
    </location>
</feature>
<sequence length="462" mass="52121">MPSYTYSALPPGSFTRMIRLLPQKERSAPIECQLFDYDLSETDSGKHLYEALSYTWGSGIKSQSILIDGSLLSVTENLHTALIYLQDHQLERVLWVDAVCINQKDEDEKAKQIPYMRAIYAQADRVMVWLGEPDDNEGNALDTIHHLAEYKVLMLSTSHSVLSSGVNYNAYLKLFRHDWFRRIWVLREVGVARCVIFQCGFTQVDGFAFCKGLGGLETSFLPEYIFPIIPLVRGAIFRSRYTPNSRVTRSIGELIDMYHSHLATVPHDKIYALLGLCSDDLSTPCLIPDYNGALDEVAKRVITYVFEGKCNVTIVPGTLTAVIKGKGWILGRVISVQKSSYSDINQEIEIQFHKSHVSQTVENQWGNKWRLQVSATPIQIIDVVCVMQGSSRPIIIRLSKDRISVVISTVVPQIAPERSSEEFSFEELSDVHPQQVEPTDGTLVDLLLTWDIIESINDKGSE</sequence>
<dbReference type="InterPro" id="IPR052895">
    <property type="entry name" value="HetReg/Transcr_Mod"/>
</dbReference>
<protein>
    <recommendedName>
        <fullName evidence="1">Heterokaryon incompatibility domain-containing protein</fullName>
    </recommendedName>
</protein>
<dbReference type="EMBL" id="KV878208">
    <property type="protein sequence ID" value="OJI79577.1"/>
    <property type="molecule type" value="Genomic_DNA"/>
</dbReference>
<evidence type="ECO:0000313" key="2">
    <source>
        <dbReference type="EMBL" id="OJI79577.1"/>
    </source>
</evidence>
<reference evidence="3" key="1">
    <citation type="journal article" date="2017" name="Genome Biol.">
        <title>Comparative genomics reveals high biological diversity and specific adaptations in the industrially and medically important fungal genus Aspergillus.</title>
        <authorList>
            <person name="de Vries R.P."/>
            <person name="Riley R."/>
            <person name="Wiebenga A."/>
            <person name="Aguilar-Osorio G."/>
            <person name="Amillis S."/>
            <person name="Uchima C.A."/>
            <person name="Anderluh G."/>
            <person name="Asadollahi M."/>
            <person name="Askin M."/>
            <person name="Barry K."/>
            <person name="Battaglia E."/>
            <person name="Bayram O."/>
            <person name="Benocci T."/>
            <person name="Braus-Stromeyer S.A."/>
            <person name="Caldana C."/>
            <person name="Canovas D."/>
            <person name="Cerqueira G.C."/>
            <person name="Chen F."/>
            <person name="Chen W."/>
            <person name="Choi C."/>
            <person name="Clum A."/>
            <person name="Dos Santos R.A."/>
            <person name="Damasio A.R."/>
            <person name="Diallinas G."/>
            <person name="Emri T."/>
            <person name="Fekete E."/>
            <person name="Flipphi M."/>
            <person name="Freyberg S."/>
            <person name="Gallo A."/>
            <person name="Gournas C."/>
            <person name="Habgood R."/>
            <person name="Hainaut M."/>
            <person name="Harispe M.L."/>
            <person name="Henrissat B."/>
            <person name="Hilden K.S."/>
            <person name="Hope R."/>
            <person name="Hossain A."/>
            <person name="Karabika E."/>
            <person name="Karaffa L."/>
            <person name="Karanyi Z."/>
            <person name="Krasevec N."/>
            <person name="Kuo A."/>
            <person name="Kusch H."/>
            <person name="LaButti K."/>
            <person name="Lagendijk E.L."/>
            <person name="Lapidus A."/>
            <person name="Levasseur A."/>
            <person name="Lindquist E."/>
            <person name="Lipzen A."/>
            <person name="Logrieco A.F."/>
            <person name="MacCabe A."/>
            <person name="Maekelae M.R."/>
            <person name="Malavazi I."/>
            <person name="Melin P."/>
            <person name="Meyer V."/>
            <person name="Mielnichuk N."/>
            <person name="Miskei M."/>
            <person name="Molnar A.P."/>
            <person name="Mule G."/>
            <person name="Ngan C.Y."/>
            <person name="Orejas M."/>
            <person name="Orosz E."/>
            <person name="Ouedraogo J.P."/>
            <person name="Overkamp K.M."/>
            <person name="Park H.-S."/>
            <person name="Perrone G."/>
            <person name="Piumi F."/>
            <person name="Punt P.J."/>
            <person name="Ram A.F."/>
            <person name="Ramon A."/>
            <person name="Rauscher S."/>
            <person name="Record E."/>
            <person name="Riano-Pachon D.M."/>
            <person name="Robert V."/>
            <person name="Roehrig J."/>
            <person name="Ruller R."/>
            <person name="Salamov A."/>
            <person name="Salih N.S."/>
            <person name="Samson R.A."/>
            <person name="Sandor E."/>
            <person name="Sanguinetti M."/>
            <person name="Schuetze T."/>
            <person name="Sepcic K."/>
            <person name="Shelest E."/>
            <person name="Sherlock G."/>
            <person name="Sophianopoulou V."/>
            <person name="Squina F.M."/>
            <person name="Sun H."/>
            <person name="Susca A."/>
            <person name="Todd R.B."/>
            <person name="Tsang A."/>
            <person name="Unkles S.E."/>
            <person name="van de Wiele N."/>
            <person name="van Rossen-Uffink D."/>
            <person name="Oliveira J.V."/>
            <person name="Vesth T.C."/>
            <person name="Visser J."/>
            <person name="Yu J.-H."/>
            <person name="Zhou M."/>
            <person name="Andersen M.R."/>
            <person name="Archer D.B."/>
            <person name="Baker S.E."/>
            <person name="Benoit I."/>
            <person name="Brakhage A.A."/>
            <person name="Braus G.H."/>
            <person name="Fischer R."/>
            <person name="Frisvad J.C."/>
            <person name="Goldman G.H."/>
            <person name="Houbraken J."/>
            <person name="Oakley B."/>
            <person name="Pocsi I."/>
            <person name="Scazzocchio C."/>
            <person name="Seiboth B."/>
            <person name="vanKuyk P.A."/>
            <person name="Wortman J."/>
            <person name="Dyer P.S."/>
            <person name="Grigoriev I.V."/>
        </authorList>
    </citation>
    <scope>NUCLEOTIDE SEQUENCE [LARGE SCALE GENOMIC DNA]</scope>
    <source>
        <strain evidence="3">CBS 134.48</strain>
    </source>
</reference>
<dbReference type="PANTHER" id="PTHR24148">
    <property type="entry name" value="ANKYRIN REPEAT DOMAIN-CONTAINING PROTEIN 39 HOMOLOG-RELATED"/>
    <property type="match status" value="1"/>
</dbReference>
<evidence type="ECO:0000313" key="3">
    <source>
        <dbReference type="Proteomes" id="UP000184304"/>
    </source>
</evidence>
<dbReference type="OrthoDB" id="3477286at2759"/>
<dbReference type="Proteomes" id="UP000184304">
    <property type="component" value="Unassembled WGS sequence"/>
</dbReference>
<dbReference type="OMA" id="WHEVFRR"/>
<dbReference type="InterPro" id="IPR010730">
    <property type="entry name" value="HET"/>
</dbReference>
<gene>
    <name evidence="2" type="ORF">ASPTUDRAFT_109156</name>
</gene>
<keyword evidence="3" id="KW-1185">Reference proteome</keyword>
<dbReference type="VEuPathDB" id="FungiDB:ASPTUDRAFT_109156"/>
<evidence type="ECO:0000259" key="1">
    <source>
        <dbReference type="Pfam" id="PF06985"/>
    </source>
</evidence>
<name>A0A1L9MRI8_ASPTC</name>
<accession>A0A1L9MRI8</accession>